<feature type="compositionally biased region" description="Acidic residues" evidence="1">
    <location>
        <begin position="162"/>
        <end position="172"/>
    </location>
</feature>
<proteinExistence type="predicted"/>
<feature type="compositionally biased region" description="Basic and acidic residues" evidence="1">
    <location>
        <begin position="31"/>
        <end position="43"/>
    </location>
</feature>
<name>A0A388KGK4_CHABU</name>
<evidence type="ECO:0000313" key="2">
    <source>
        <dbReference type="EMBL" id="GBG69127.1"/>
    </source>
</evidence>
<feature type="region of interest" description="Disordered" evidence="1">
    <location>
        <begin position="1"/>
        <end position="75"/>
    </location>
</feature>
<feature type="region of interest" description="Disordered" evidence="1">
    <location>
        <begin position="136"/>
        <end position="172"/>
    </location>
</feature>
<feature type="compositionally biased region" description="Acidic residues" evidence="1">
    <location>
        <begin position="142"/>
        <end position="153"/>
    </location>
</feature>
<protein>
    <submittedName>
        <fullName evidence="2">Uncharacterized protein</fullName>
    </submittedName>
</protein>
<keyword evidence="3" id="KW-1185">Reference proteome</keyword>
<comment type="caution">
    <text evidence="2">The sequence shown here is derived from an EMBL/GenBank/DDBJ whole genome shotgun (WGS) entry which is preliminary data.</text>
</comment>
<feature type="compositionally biased region" description="Basic and acidic residues" evidence="1">
    <location>
        <begin position="1"/>
        <end position="14"/>
    </location>
</feature>
<dbReference type="EMBL" id="BFEA01000110">
    <property type="protein sequence ID" value="GBG69127.1"/>
    <property type="molecule type" value="Genomic_DNA"/>
</dbReference>
<sequence>MEVQMSKDRFERAIGKLVRQGRTPRSNLSKRINDASDGDKPENLGEQDDALDDIIVRPSPPKRTSGRLASKATTTERADFIKETKKHLKRLKKNGLQILCGRKGISFTTCKQAINDFAKHRAALAFDFRPEAFKVGRSAPESEADEAKEDAQDDGQVTQPVDIDDEEHLADE</sequence>
<reference evidence="2 3" key="1">
    <citation type="journal article" date="2018" name="Cell">
        <title>The Chara Genome: Secondary Complexity and Implications for Plant Terrestrialization.</title>
        <authorList>
            <person name="Nishiyama T."/>
            <person name="Sakayama H."/>
            <person name="Vries J.D."/>
            <person name="Buschmann H."/>
            <person name="Saint-Marcoux D."/>
            <person name="Ullrich K.K."/>
            <person name="Haas F.B."/>
            <person name="Vanderstraeten L."/>
            <person name="Becker D."/>
            <person name="Lang D."/>
            <person name="Vosolsobe S."/>
            <person name="Rombauts S."/>
            <person name="Wilhelmsson P.K.I."/>
            <person name="Janitza P."/>
            <person name="Kern R."/>
            <person name="Heyl A."/>
            <person name="Rumpler F."/>
            <person name="Villalobos L.I.A.C."/>
            <person name="Clay J.M."/>
            <person name="Skokan R."/>
            <person name="Toyoda A."/>
            <person name="Suzuki Y."/>
            <person name="Kagoshima H."/>
            <person name="Schijlen E."/>
            <person name="Tajeshwar N."/>
            <person name="Catarino B."/>
            <person name="Hetherington A.J."/>
            <person name="Saltykova A."/>
            <person name="Bonnot C."/>
            <person name="Breuninger H."/>
            <person name="Symeonidi A."/>
            <person name="Radhakrishnan G.V."/>
            <person name="Van Nieuwerburgh F."/>
            <person name="Deforce D."/>
            <person name="Chang C."/>
            <person name="Karol K.G."/>
            <person name="Hedrich R."/>
            <person name="Ulvskov P."/>
            <person name="Glockner G."/>
            <person name="Delwiche C.F."/>
            <person name="Petrasek J."/>
            <person name="Van de Peer Y."/>
            <person name="Friml J."/>
            <person name="Beilby M."/>
            <person name="Dolan L."/>
            <person name="Kohara Y."/>
            <person name="Sugano S."/>
            <person name="Fujiyama A."/>
            <person name="Delaux P.-M."/>
            <person name="Quint M."/>
            <person name="TheiBen G."/>
            <person name="Hagemann M."/>
            <person name="Harholt J."/>
            <person name="Dunand C."/>
            <person name="Zachgo S."/>
            <person name="Langdale J."/>
            <person name="Maumus F."/>
            <person name="Straeten D.V.D."/>
            <person name="Gould S.B."/>
            <person name="Rensing S.A."/>
        </authorList>
    </citation>
    <scope>NUCLEOTIDE SEQUENCE [LARGE SCALE GENOMIC DNA]</scope>
    <source>
        <strain evidence="2 3">S276</strain>
    </source>
</reference>
<dbReference type="Gramene" id="GBG69127">
    <property type="protein sequence ID" value="GBG69127"/>
    <property type="gene ID" value="CBR_g3825"/>
</dbReference>
<evidence type="ECO:0000256" key="1">
    <source>
        <dbReference type="SAM" id="MobiDB-lite"/>
    </source>
</evidence>
<evidence type="ECO:0000313" key="3">
    <source>
        <dbReference type="Proteomes" id="UP000265515"/>
    </source>
</evidence>
<organism evidence="2 3">
    <name type="scientific">Chara braunii</name>
    <name type="common">Braun's stonewort</name>
    <dbReference type="NCBI Taxonomy" id="69332"/>
    <lineage>
        <taxon>Eukaryota</taxon>
        <taxon>Viridiplantae</taxon>
        <taxon>Streptophyta</taxon>
        <taxon>Charophyceae</taxon>
        <taxon>Charales</taxon>
        <taxon>Characeae</taxon>
        <taxon>Chara</taxon>
    </lineage>
</organism>
<gene>
    <name evidence="2" type="ORF">CBR_g3825</name>
</gene>
<accession>A0A388KGK4</accession>
<dbReference type="Proteomes" id="UP000265515">
    <property type="component" value="Unassembled WGS sequence"/>
</dbReference>
<dbReference type="AlphaFoldDB" id="A0A388KGK4"/>